<dbReference type="EMBL" id="JARBJD010000019">
    <property type="protein sequence ID" value="KAK2960974.1"/>
    <property type="molecule type" value="Genomic_DNA"/>
</dbReference>
<feature type="compositionally biased region" description="Low complexity" evidence="1">
    <location>
        <begin position="721"/>
        <end position="732"/>
    </location>
</feature>
<gene>
    <name evidence="2" type="ORF">BLNAU_4061</name>
</gene>
<accession>A0ABQ9YB78</accession>
<protein>
    <recommendedName>
        <fullName evidence="4">WH2 domain-containing protein</fullName>
    </recommendedName>
</protein>
<dbReference type="Proteomes" id="UP001281761">
    <property type="component" value="Unassembled WGS sequence"/>
</dbReference>
<feature type="compositionally biased region" description="Basic and acidic residues" evidence="1">
    <location>
        <begin position="757"/>
        <end position="767"/>
    </location>
</feature>
<sequence>MSFIGSLRSRGEKKTLQPPTATSQPTSRIFTPTPLLTSVFNSGNSVSSCVLDSGKELTSLFLSQCSMASATIDTNQIVLRSLENDFHVPSTDLEIIQSSISSLLSPNVDEHCNSIHSSLQVVSSIFHLEDFLAKQSLDSQQSKDSTETDQPSEHISQTTTHDLLGPEHHSDIKSSLSSSSLANVFRKNRTRSDSKEGVKTEKPGRKSRLDPARLLTMLEGVTNTIENSTHIAQANQQTQFSQTPEQIELLTSQDSLKTNVLDVSASLDGFNPADNEIGGQIYQYESLRLPPRVKRLRSHRKVYVCDPTPPYLMQPELRHVALDATEAERILQEETSYQTNSLVHVDLLSDSLPEQFEETRIATKQSQNFEVVEEPTTIADTRTVTPQHVLKPKVDFTIGVIEHSIEAQREIRAYIRQQQRKEMLNISESSQHLIPINERDSWISVTRKKSIVFQDRNMRRMLQKTHNRIKPKTRDDDVLGDYDPLTARITPEAFNTWEQFLAVLELRKGNIQKGVDEEQTDDTFLIKRKTRKLAPNAFFLSSGDMFSMMSEISQMQDTLKNERSHPRPQNINSVSPIGSPLASPRASRRVAPLPPPSVAHIKLSEEKKQKTTQSLTSETEDQVESPQTPKRILSTKSITVEDVISAPPAEDDSENDESHVPTFLIQRALPTPKTRIRRPIKKVVERKNETEEERTRREEAERRAEEEERRKLAASTRKPAGMGQMMGMQMLMAEMNKKMISMGRKEEQKEEQEDKESESVEQIKEETEGTDDQNGSVSSADTSSSSPRPIPPSISSLPSQPSSPHVSPTPPPTSPSHSSPPPTHHPTSQSPPRKPNTILSKEHQPKSVMKGIARPLPPLPPPPISNSTYLSKADPTPISTKPVTQILPPISKPQITPFQPAARVPGAAKPEGLSLSFLDSVLLEESGG</sequence>
<feature type="compositionally biased region" description="Basic and acidic residues" evidence="1">
    <location>
        <begin position="685"/>
        <end position="711"/>
    </location>
</feature>
<feature type="compositionally biased region" description="Polar residues" evidence="1">
    <location>
        <begin position="17"/>
        <end position="28"/>
    </location>
</feature>
<proteinExistence type="predicted"/>
<feature type="region of interest" description="Disordered" evidence="1">
    <location>
        <begin position="685"/>
        <end position="906"/>
    </location>
</feature>
<feature type="region of interest" description="Disordered" evidence="1">
    <location>
        <begin position="138"/>
        <end position="209"/>
    </location>
</feature>
<reference evidence="2 3" key="1">
    <citation type="journal article" date="2022" name="bioRxiv">
        <title>Genomics of Preaxostyla Flagellates Illuminates Evolutionary Transitions and the Path Towards Mitochondrial Loss.</title>
        <authorList>
            <person name="Novak L.V.F."/>
            <person name="Treitli S.C."/>
            <person name="Pyrih J."/>
            <person name="Halakuc P."/>
            <person name="Pipaliya S.V."/>
            <person name="Vacek V."/>
            <person name="Brzon O."/>
            <person name="Soukal P."/>
            <person name="Eme L."/>
            <person name="Dacks J.B."/>
            <person name="Karnkowska A."/>
            <person name="Elias M."/>
            <person name="Hampl V."/>
        </authorList>
    </citation>
    <scope>NUCLEOTIDE SEQUENCE [LARGE SCALE GENOMIC DNA]</scope>
    <source>
        <strain evidence="2">NAU3</strain>
        <tissue evidence="2">Gut</tissue>
    </source>
</reference>
<evidence type="ECO:0000313" key="3">
    <source>
        <dbReference type="Proteomes" id="UP001281761"/>
    </source>
</evidence>
<organism evidence="2 3">
    <name type="scientific">Blattamonas nauphoetae</name>
    <dbReference type="NCBI Taxonomy" id="2049346"/>
    <lineage>
        <taxon>Eukaryota</taxon>
        <taxon>Metamonada</taxon>
        <taxon>Preaxostyla</taxon>
        <taxon>Oxymonadida</taxon>
        <taxon>Blattamonas</taxon>
    </lineage>
</organism>
<feature type="compositionally biased region" description="Polar residues" evidence="1">
    <location>
        <begin position="624"/>
        <end position="638"/>
    </location>
</feature>
<evidence type="ECO:0000256" key="1">
    <source>
        <dbReference type="SAM" id="MobiDB-lite"/>
    </source>
</evidence>
<feature type="compositionally biased region" description="Low complexity" evidence="1">
    <location>
        <begin position="776"/>
        <end position="806"/>
    </location>
</feature>
<evidence type="ECO:0008006" key="4">
    <source>
        <dbReference type="Google" id="ProtNLM"/>
    </source>
</evidence>
<feature type="region of interest" description="Disordered" evidence="1">
    <location>
        <begin position="1"/>
        <end position="28"/>
    </location>
</feature>
<feature type="compositionally biased region" description="Basic and acidic residues" evidence="1">
    <location>
        <begin position="190"/>
        <end position="209"/>
    </location>
</feature>
<feature type="region of interest" description="Disordered" evidence="1">
    <location>
        <begin position="554"/>
        <end position="641"/>
    </location>
</feature>
<feature type="compositionally biased region" description="Polar residues" evidence="1">
    <location>
        <begin position="567"/>
        <end position="576"/>
    </location>
</feature>
<name>A0ABQ9YB78_9EUKA</name>
<keyword evidence="3" id="KW-1185">Reference proteome</keyword>
<feature type="compositionally biased region" description="Pro residues" evidence="1">
    <location>
        <begin position="807"/>
        <end position="824"/>
    </location>
</feature>
<evidence type="ECO:0000313" key="2">
    <source>
        <dbReference type="EMBL" id="KAK2960974.1"/>
    </source>
</evidence>
<comment type="caution">
    <text evidence="2">The sequence shown here is derived from an EMBL/GenBank/DDBJ whole genome shotgun (WGS) entry which is preliminary data.</text>
</comment>
<feature type="compositionally biased region" description="Pro residues" evidence="1">
    <location>
        <begin position="855"/>
        <end position="864"/>
    </location>
</feature>